<dbReference type="SUPFAM" id="SSF53335">
    <property type="entry name" value="S-adenosyl-L-methionine-dependent methyltransferases"/>
    <property type="match status" value="1"/>
</dbReference>
<dbReference type="AlphaFoldDB" id="A0AAP0GYM2"/>
<dbReference type="Gene3D" id="3.40.50.150">
    <property type="entry name" value="Vaccinia Virus protein VP39"/>
    <property type="match status" value="1"/>
</dbReference>
<comment type="caution">
    <text evidence="1">The sequence shown here is derived from an EMBL/GenBank/DDBJ whole genome shotgun (WGS) entry which is preliminary data.</text>
</comment>
<name>A0AAP0GYM2_9ASTR</name>
<dbReference type="PANTHER" id="PTHR42912:SF80">
    <property type="entry name" value="METHYLTRANSFERASE DOMAIN-CONTAINING PROTEIN"/>
    <property type="match status" value="1"/>
</dbReference>
<dbReference type="Proteomes" id="UP001408789">
    <property type="component" value="Unassembled WGS sequence"/>
</dbReference>
<sequence length="122" mass="13867">MMRRTIPDASSLEEANEIVRGNWLNAIEQHHQQYSGNLKIRDILDIGCSVGVSTRFLADKFPSAKLTELSPVLFTLMKSTEPFLDEYYLLDLEKVVKDAGFVNVQIILTDPRHRTLTATVPY</sequence>
<dbReference type="PANTHER" id="PTHR42912">
    <property type="entry name" value="METHYLTRANSFERASE"/>
    <property type="match status" value="1"/>
</dbReference>
<evidence type="ECO:0000313" key="1">
    <source>
        <dbReference type="EMBL" id="KAK9065292.1"/>
    </source>
</evidence>
<gene>
    <name evidence="1" type="ORF">SSX86_016675</name>
</gene>
<reference evidence="1 2" key="1">
    <citation type="submission" date="2024-04" db="EMBL/GenBank/DDBJ databases">
        <title>The reference genome of an endangered Asteraceae, Deinandra increscens subsp. villosa, native to the Central Coast of California.</title>
        <authorList>
            <person name="Guilliams M."/>
            <person name="Hasenstab-Lehman K."/>
            <person name="Meyer R."/>
            <person name="Mcevoy S."/>
        </authorList>
    </citation>
    <scope>NUCLEOTIDE SEQUENCE [LARGE SCALE GENOMIC DNA]</scope>
    <source>
        <tissue evidence="1">Leaf</tissue>
    </source>
</reference>
<dbReference type="InterPro" id="IPR029063">
    <property type="entry name" value="SAM-dependent_MTases_sf"/>
</dbReference>
<organism evidence="1 2">
    <name type="scientific">Deinandra increscens subsp. villosa</name>
    <dbReference type="NCBI Taxonomy" id="3103831"/>
    <lineage>
        <taxon>Eukaryota</taxon>
        <taxon>Viridiplantae</taxon>
        <taxon>Streptophyta</taxon>
        <taxon>Embryophyta</taxon>
        <taxon>Tracheophyta</taxon>
        <taxon>Spermatophyta</taxon>
        <taxon>Magnoliopsida</taxon>
        <taxon>eudicotyledons</taxon>
        <taxon>Gunneridae</taxon>
        <taxon>Pentapetalae</taxon>
        <taxon>asterids</taxon>
        <taxon>campanulids</taxon>
        <taxon>Asterales</taxon>
        <taxon>Asteraceae</taxon>
        <taxon>Asteroideae</taxon>
        <taxon>Heliantheae alliance</taxon>
        <taxon>Madieae</taxon>
        <taxon>Madiinae</taxon>
        <taxon>Deinandra</taxon>
    </lineage>
</organism>
<evidence type="ECO:0008006" key="3">
    <source>
        <dbReference type="Google" id="ProtNLM"/>
    </source>
</evidence>
<evidence type="ECO:0000313" key="2">
    <source>
        <dbReference type="Proteomes" id="UP001408789"/>
    </source>
</evidence>
<proteinExistence type="predicted"/>
<dbReference type="InterPro" id="IPR050508">
    <property type="entry name" value="Methyltransf_Superfamily"/>
</dbReference>
<dbReference type="EMBL" id="JBCNJP010000017">
    <property type="protein sequence ID" value="KAK9065292.1"/>
    <property type="molecule type" value="Genomic_DNA"/>
</dbReference>
<dbReference type="GO" id="GO:0008168">
    <property type="term" value="F:methyltransferase activity"/>
    <property type="evidence" value="ECO:0007669"/>
    <property type="project" value="TreeGrafter"/>
</dbReference>
<protein>
    <recommendedName>
        <fullName evidence="3">Methyltransferase type 11 domain-containing protein</fullName>
    </recommendedName>
</protein>
<keyword evidence="2" id="KW-1185">Reference proteome</keyword>
<accession>A0AAP0GYM2</accession>